<feature type="transmembrane region" description="Helical" evidence="5">
    <location>
        <begin position="230"/>
        <end position="246"/>
    </location>
</feature>
<dbReference type="EMBL" id="AP018248">
    <property type="protein sequence ID" value="BAZ00984.1"/>
    <property type="molecule type" value="Genomic_DNA"/>
</dbReference>
<name>A0A1Z4N5K2_9CYAN</name>
<keyword evidence="3 5" id="KW-1133">Transmembrane helix</keyword>
<dbReference type="RefSeq" id="WP_096580256.1">
    <property type="nucleotide sequence ID" value="NZ_CAWNJS010000001.1"/>
</dbReference>
<comment type="subcellular location">
    <subcellularLocation>
        <location evidence="1">Membrane</location>
        <topology evidence="1">Multi-pass membrane protein</topology>
    </subcellularLocation>
</comment>
<keyword evidence="4 5" id="KW-0472">Membrane</keyword>
<feature type="transmembrane region" description="Helical" evidence="5">
    <location>
        <begin position="442"/>
        <end position="458"/>
    </location>
</feature>
<gene>
    <name evidence="7" type="ORF">NIES37_49820</name>
</gene>
<sequence>MNLVWQQFTLSSLTVKEYFATSYLYRSIVGLLSSWRQSSILLQWGDTIAAALLSIIYCLAPFVSTTLLGLLLAACGVFWLLLTLSDEATPTNSSSLTPIHLLVLLYWAIAAIATAFSPVKKAALNDFVTLTLYLVLFALCARVLRSSRLRAWLIALYLHVSLIVSVYGMRQWFFGAPPLATWTDPESPLSKTTRVYSYLGNPNLLAGYLLPAVIFSLVAIFAWQSWYKKALAVTALIVNASCLVLTFSRGGWIGLVVAVLTTLALLIYWRSLQMPPFWRTWSLPILIGGLLGVLLLGVIFIEPLRLRIFSIFADRQDSSNNFRRNVWDAVFKMIGDRPVLGIGPGHNAFNKIYPLYQQPRYSALSAYSILLEIAVETGFVGLGCFVWLLIVTFNTGYLQLQRLRQIGNIEGFWLIGAIASMLGMLAHGTFDTVWFRPEVNSIWWLLVGLVASYWTPLAKNRTSELNSTNSEPSAS</sequence>
<evidence type="ECO:0000256" key="1">
    <source>
        <dbReference type="ARBA" id="ARBA00004141"/>
    </source>
</evidence>
<feature type="transmembrane region" description="Helical" evidence="5">
    <location>
        <begin position="252"/>
        <end position="269"/>
    </location>
</feature>
<evidence type="ECO:0000313" key="8">
    <source>
        <dbReference type="Proteomes" id="UP000218785"/>
    </source>
</evidence>
<feature type="transmembrane region" description="Helical" evidence="5">
    <location>
        <begin position="364"/>
        <end position="390"/>
    </location>
</feature>
<evidence type="ECO:0000256" key="2">
    <source>
        <dbReference type="ARBA" id="ARBA00022692"/>
    </source>
</evidence>
<reference evidence="7 8" key="1">
    <citation type="submission" date="2017-06" db="EMBL/GenBank/DDBJ databases">
        <title>Genome sequencing of cyanobaciteial culture collection at National Institute for Environmental Studies (NIES).</title>
        <authorList>
            <person name="Hirose Y."/>
            <person name="Shimura Y."/>
            <person name="Fujisawa T."/>
            <person name="Nakamura Y."/>
            <person name="Kawachi M."/>
        </authorList>
    </citation>
    <scope>NUCLEOTIDE SEQUENCE [LARGE SCALE GENOMIC DNA]</scope>
    <source>
        <strain evidence="7 8">NIES-37</strain>
    </source>
</reference>
<feature type="transmembrane region" description="Helical" evidence="5">
    <location>
        <begin position="281"/>
        <end position="301"/>
    </location>
</feature>
<dbReference type="Proteomes" id="UP000218785">
    <property type="component" value="Chromosome"/>
</dbReference>
<feature type="transmembrane region" description="Helical" evidence="5">
    <location>
        <begin position="41"/>
        <end position="60"/>
    </location>
</feature>
<evidence type="ECO:0000256" key="5">
    <source>
        <dbReference type="SAM" id="Phobius"/>
    </source>
</evidence>
<protein>
    <submittedName>
        <fullName evidence="7">Inorganic carbon transporter</fullName>
    </submittedName>
</protein>
<dbReference type="InterPro" id="IPR051533">
    <property type="entry name" value="WaaL-like"/>
</dbReference>
<dbReference type="InterPro" id="IPR006007">
    <property type="entry name" value="Inorganic_carbon_transpt"/>
</dbReference>
<feature type="transmembrane region" description="Helical" evidence="5">
    <location>
        <begin position="96"/>
        <end position="116"/>
    </location>
</feature>
<feature type="transmembrane region" description="Helical" evidence="5">
    <location>
        <begin position="151"/>
        <end position="169"/>
    </location>
</feature>
<evidence type="ECO:0000256" key="4">
    <source>
        <dbReference type="ARBA" id="ARBA00023136"/>
    </source>
</evidence>
<feature type="transmembrane region" description="Helical" evidence="5">
    <location>
        <begin position="205"/>
        <end position="223"/>
    </location>
</feature>
<dbReference type="PANTHER" id="PTHR37422:SF22">
    <property type="entry name" value="SLR1515 PROTEIN"/>
    <property type="match status" value="1"/>
</dbReference>
<feature type="domain" description="O-antigen ligase-related" evidence="6">
    <location>
        <begin position="235"/>
        <end position="386"/>
    </location>
</feature>
<dbReference type="InterPro" id="IPR007016">
    <property type="entry name" value="O-antigen_ligase-rel_domated"/>
</dbReference>
<dbReference type="GO" id="GO:0016020">
    <property type="term" value="C:membrane"/>
    <property type="evidence" value="ECO:0007669"/>
    <property type="project" value="UniProtKB-SubCell"/>
</dbReference>
<dbReference type="AlphaFoldDB" id="A0A1Z4N5K2"/>
<feature type="transmembrane region" description="Helical" evidence="5">
    <location>
        <begin position="122"/>
        <end position="144"/>
    </location>
</feature>
<keyword evidence="8" id="KW-1185">Reference proteome</keyword>
<proteinExistence type="predicted"/>
<accession>A0A1Z4N5K2</accession>
<dbReference type="NCBIfam" id="TIGR00947">
    <property type="entry name" value="2A73"/>
    <property type="match status" value="1"/>
</dbReference>
<dbReference type="PANTHER" id="PTHR37422">
    <property type="entry name" value="TEICHURONIC ACID BIOSYNTHESIS PROTEIN TUAE"/>
    <property type="match status" value="1"/>
</dbReference>
<feature type="transmembrane region" description="Helical" evidence="5">
    <location>
        <begin position="411"/>
        <end position="430"/>
    </location>
</feature>
<evidence type="ECO:0000256" key="3">
    <source>
        <dbReference type="ARBA" id="ARBA00022989"/>
    </source>
</evidence>
<keyword evidence="2 5" id="KW-0812">Transmembrane</keyword>
<dbReference type="KEGG" id="ttq:NIES37_49820"/>
<evidence type="ECO:0000313" key="7">
    <source>
        <dbReference type="EMBL" id="BAZ00984.1"/>
    </source>
</evidence>
<dbReference type="Pfam" id="PF04932">
    <property type="entry name" value="Wzy_C"/>
    <property type="match status" value="1"/>
</dbReference>
<evidence type="ECO:0000259" key="6">
    <source>
        <dbReference type="Pfam" id="PF04932"/>
    </source>
</evidence>
<organism evidence="7 8">
    <name type="scientific">Tolypothrix tenuis PCC 7101</name>
    <dbReference type="NCBI Taxonomy" id="231146"/>
    <lineage>
        <taxon>Bacteria</taxon>
        <taxon>Bacillati</taxon>
        <taxon>Cyanobacteriota</taxon>
        <taxon>Cyanophyceae</taxon>
        <taxon>Nostocales</taxon>
        <taxon>Tolypothrichaceae</taxon>
        <taxon>Tolypothrix</taxon>
    </lineage>
</organism>